<reference evidence="1 2" key="1">
    <citation type="journal article" date="2020" name="ISME J.">
        <title>Uncovering the hidden diversity of litter-decomposition mechanisms in mushroom-forming fungi.</title>
        <authorList>
            <person name="Floudas D."/>
            <person name="Bentzer J."/>
            <person name="Ahren D."/>
            <person name="Johansson T."/>
            <person name="Persson P."/>
            <person name="Tunlid A."/>
        </authorList>
    </citation>
    <scope>NUCLEOTIDE SEQUENCE [LARGE SCALE GENOMIC DNA]</scope>
    <source>
        <strain evidence="1 2">CBS 101986</strain>
    </source>
</reference>
<dbReference type="EMBL" id="JAACJJ010000019">
    <property type="protein sequence ID" value="KAF5323303.1"/>
    <property type="molecule type" value="Genomic_DNA"/>
</dbReference>
<comment type="caution">
    <text evidence="1">The sequence shown here is derived from an EMBL/GenBank/DDBJ whole genome shotgun (WGS) entry which is preliminary data.</text>
</comment>
<gene>
    <name evidence="1" type="ORF">D9619_013538</name>
</gene>
<evidence type="ECO:0000313" key="1">
    <source>
        <dbReference type="EMBL" id="KAF5323303.1"/>
    </source>
</evidence>
<dbReference type="Proteomes" id="UP000567179">
    <property type="component" value="Unassembled WGS sequence"/>
</dbReference>
<evidence type="ECO:0000313" key="2">
    <source>
        <dbReference type="Proteomes" id="UP000567179"/>
    </source>
</evidence>
<sequence>MSAIRASRHVRIWDTKLVQVQLNLDDLDTLDILSVWGKPSAPFACFARFCLRAVVNERELDRSRRDGGLFSEAFGGYLLLWRVAVSRFQPVFATASGEPGHLRLLQDWQLAPLLISSPPERLHSLASQSTAPPFSFFVASPFAASFVICNATDSPTRIS</sequence>
<name>A0A8H5BIV5_9AGAR</name>
<dbReference type="AlphaFoldDB" id="A0A8H5BIV5"/>
<organism evidence="1 2">
    <name type="scientific">Psilocybe cf. subviscida</name>
    <dbReference type="NCBI Taxonomy" id="2480587"/>
    <lineage>
        <taxon>Eukaryota</taxon>
        <taxon>Fungi</taxon>
        <taxon>Dikarya</taxon>
        <taxon>Basidiomycota</taxon>
        <taxon>Agaricomycotina</taxon>
        <taxon>Agaricomycetes</taxon>
        <taxon>Agaricomycetidae</taxon>
        <taxon>Agaricales</taxon>
        <taxon>Agaricineae</taxon>
        <taxon>Strophariaceae</taxon>
        <taxon>Psilocybe</taxon>
    </lineage>
</organism>
<accession>A0A8H5BIV5</accession>
<protein>
    <submittedName>
        <fullName evidence="1">Uncharacterized protein</fullName>
    </submittedName>
</protein>
<proteinExistence type="predicted"/>
<keyword evidence="2" id="KW-1185">Reference proteome</keyword>